<dbReference type="OrthoDB" id="883916at2"/>
<sequence length="109" mass="11961">MTADQRLDQLEPLVSQTLAVADRHTAQLKQLINLVTQQSDNIQFVLKELETVKERQIAADAKVETIGSSLEAVGSRIEMVSSSLEAVNSKIEITDAKIDRILDLLSGSK</sequence>
<organism evidence="1 2">
    <name type="scientific">Hymenobacter glacialis</name>
    <dbReference type="NCBI Taxonomy" id="1908236"/>
    <lineage>
        <taxon>Bacteria</taxon>
        <taxon>Pseudomonadati</taxon>
        <taxon>Bacteroidota</taxon>
        <taxon>Cytophagia</taxon>
        <taxon>Cytophagales</taxon>
        <taxon>Hymenobacteraceae</taxon>
        <taxon>Hymenobacter</taxon>
    </lineage>
</organism>
<name>A0A1G1T0P3_9BACT</name>
<keyword evidence="2" id="KW-1185">Reference proteome</keyword>
<dbReference type="Proteomes" id="UP000177791">
    <property type="component" value="Unassembled WGS sequence"/>
</dbReference>
<gene>
    <name evidence="1" type="ORF">BEN48_16155</name>
</gene>
<dbReference type="EMBL" id="MDZC01000072">
    <property type="protein sequence ID" value="OGX84443.1"/>
    <property type="molecule type" value="Genomic_DNA"/>
</dbReference>
<dbReference type="RefSeq" id="WP_070735067.1">
    <property type="nucleotide sequence ID" value="NZ_MDZC01000072.1"/>
</dbReference>
<accession>A0A1G1T0P3</accession>
<evidence type="ECO:0000313" key="1">
    <source>
        <dbReference type="EMBL" id="OGX84443.1"/>
    </source>
</evidence>
<evidence type="ECO:0000313" key="2">
    <source>
        <dbReference type="Proteomes" id="UP000177791"/>
    </source>
</evidence>
<reference evidence="1 2" key="1">
    <citation type="submission" date="2016-08" db="EMBL/GenBank/DDBJ databases">
        <title>Hymenobacter coccineus sp. nov., Hymenobacter lapidarius sp. nov. and Hymenobacter glacialis sp. nov., isolated from Antarctic soil.</title>
        <authorList>
            <person name="Sedlacek I."/>
            <person name="Kralova S."/>
            <person name="Kyrova K."/>
            <person name="Maslanova I."/>
            <person name="Stankova E."/>
            <person name="Vrbovska V."/>
            <person name="Nemec M."/>
            <person name="Bartak M."/>
            <person name="Svec P."/>
            <person name="Busse H.-J."/>
            <person name="Pantucek R."/>
        </authorList>
    </citation>
    <scope>NUCLEOTIDE SEQUENCE [LARGE SCALE GENOMIC DNA]</scope>
    <source>
        <strain evidence="1 2">CCM 8648</strain>
    </source>
</reference>
<dbReference type="STRING" id="1908236.BEN48_16155"/>
<proteinExistence type="predicted"/>
<dbReference type="AlphaFoldDB" id="A0A1G1T0P3"/>
<comment type="caution">
    <text evidence="1">The sequence shown here is derived from an EMBL/GenBank/DDBJ whole genome shotgun (WGS) entry which is preliminary data.</text>
</comment>
<protein>
    <submittedName>
        <fullName evidence="1">Uncharacterized protein</fullName>
    </submittedName>
</protein>